<keyword evidence="3" id="KW-0732">Signal</keyword>
<name>A0A2Z6NYM0_TRISU</name>
<sequence length="186" mass="20450">MNKSAARNSILYSYKNGFSGFAAVLSQSQAKLIADFPGVVRVIPNKILSLHTTRSWDFLRVKQDIVTGVLSRAQSGRGTIIGIIDTGTWPESDSFRDDHMDNPPPRWRGAGSLNATLAKGKAILCFQSRSQRSATTAVRTVMEVEGVGLIYAQFPTKDFDMSWDIPSVQVDFIAGTTILSYMEATR</sequence>
<proteinExistence type="inferred from homology"/>
<dbReference type="CDD" id="cd02120">
    <property type="entry name" value="PA_subtilisin_like"/>
    <property type="match status" value="1"/>
</dbReference>
<dbReference type="Gene3D" id="3.50.30.30">
    <property type="match status" value="1"/>
</dbReference>
<dbReference type="InterPro" id="IPR036852">
    <property type="entry name" value="Peptidase_S8/S53_dom_sf"/>
</dbReference>
<keyword evidence="6" id="KW-1185">Reference proteome</keyword>
<dbReference type="PANTHER" id="PTHR10795">
    <property type="entry name" value="PROPROTEIN CONVERTASE SUBTILISIN/KEXIN"/>
    <property type="match status" value="1"/>
</dbReference>
<dbReference type="SUPFAM" id="SSF52743">
    <property type="entry name" value="Subtilisin-like"/>
    <property type="match status" value="1"/>
</dbReference>
<dbReference type="Gene3D" id="3.40.50.200">
    <property type="entry name" value="Peptidase S8/S53 domain"/>
    <property type="match status" value="1"/>
</dbReference>
<dbReference type="OrthoDB" id="2014869at2759"/>
<evidence type="ECO:0000259" key="4">
    <source>
        <dbReference type="Pfam" id="PF05922"/>
    </source>
</evidence>
<evidence type="ECO:0000256" key="3">
    <source>
        <dbReference type="ARBA" id="ARBA00022729"/>
    </source>
</evidence>
<dbReference type="EMBL" id="DF973895">
    <property type="protein sequence ID" value="GAU42030.1"/>
    <property type="molecule type" value="Genomic_DNA"/>
</dbReference>
<evidence type="ECO:0000256" key="2">
    <source>
        <dbReference type="ARBA" id="ARBA00011073"/>
    </source>
</evidence>
<comment type="similarity">
    <text evidence="2">Belongs to the peptidase S8 family.</text>
</comment>
<evidence type="ECO:0000313" key="5">
    <source>
        <dbReference type="EMBL" id="GAU42030.1"/>
    </source>
</evidence>
<comment type="subcellular location">
    <subcellularLocation>
        <location evidence="1">Secreted</location>
    </subcellularLocation>
</comment>
<dbReference type="Gene3D" id="3.30.70.80">
    <property type="entry name" value="Peptidase S8 propeptide/proteinase inhibitor I9"/>
    <property type="match status" value="1"/>
</dbReference>
<dbReference type="InterPro" id="IPR037045">
    <property type="entry name" value="S8pro/Inhibitor_I9_sf"/>
</dbReference>
<dbReference type="Pfam" id="PF05922">
    <property type="entry name" value="Inhibitor_I9"/>
    <property type="match status" value="1"/>
</dbReference>
<evidence type="ECO:0000256" key="1">
    <source>
        <dbReference type="ARBA" id="ARBA00004613"/>
    </source>
</evidence>
<reference evidence="6" key="1">
    <citation type="journal article" date="2017" name="Front. Plant Sci.">
        <title>Climate Clever Clovers: New Paradigm to Reduce the Environmental Footprint of Ruminants by Breeding Low Methanogenic Forages Utilizing Haplotype Variation.</title>
        <authorList>
            <person name="Kaur P."/>
            <person name="Appels R."/>
            <person name="Bayer P.E."/>
            <person name="Keeble-Gagnere G."/>
            <person name="Wang J."/>
            <person name="Hirakawa H."/>
            <person name="Shirasawa K."/>
            <person name="Vercoe P."/>
            <person name="Stefanova K."/>
            <person name="Durmic Z."/>
            <person name="Nichols P."/>
            <person name="Revell C."/>
            <person name="Isobe S.N."/>
            <person name="Edwards D."/>
            <person name="Erskine W."/>
        </authorList>
    </citation>
    <scope>NUCLEOTIDE SEQUENCE [LARGE SCALE GENOMIC DNA]</scope>
    <source>
        <strain evidence="6">cv. Daliak</strain>
    </source>
</reference>
<dbReference type="InterPro" id="IPR010259">
    <property type="entry name" value="S8pro/Inhibitor_I9"/>
</dbReference>
<dbReference type="Proteomes" id="UP000242715">
    <property type="component" value="Unassembled WGS sequence"/>
</dbReference>
<gene>
    <name evidence="5" type="ORF">TSUD_90640</name>
</gene>
<dbReference type="AlphaFoldDB" id="A0A2Z6NYM0"/>
<organism evidence="5 6">
    <name type="scientific">Trifolium subterraneum</name>
    <name type="common">Subterranean clover</name>
    <dbReference type="NCBI Taxonomy" id="3900"/>
    <lineage>
        <taxon>Eukaryota</taxon>
        <taxon>Viridiplantae</taxon>
        <taxon>Streptophyta</taxon>
        <taxon>Embryophyta</taxon>
        <taxon>Tracheophyta</taxon>
        <taxon>Spermatophyta</taxon>
        <taxon>Magnoliopsida</taxon>
        <taxon>eudicotyledons</taxon>
        <taxon>Gunneridae</taxon>
        <taxon>Pentapetalae</taxon>
        <taxon>rosids</taxon>
        <taxon>fabids</taxon>
        <taxon>Fabales</taxon>
        <taxon>Fabaceae</taxon>
        <taxon>Papilionoideae</taxon>
        <taxon>50 kb inversion clade</taxon>
        <taxon>NPAAA clade</taxon>
        <taxon>Hologalegina</taxon>
        <taxon>IRL clade</taxon>
        <taxon>Trifolieae</taxon>
        <taxon>Trifolium</taxon>
    </lineage>
</organism>
<dbReference type="GO" id="GO:0006508">
    <property type="term" value="P:proteolysis"/>
    <property type="evidence" value="ECO:0007669"/>
    <property type="project" value="InterPro"/>
</dbReference>
<dbReference type="GO" id="GO:0004252">
    <property type="term" value="F:serine-type endopeptidase activity"/>
    <property type="evidence" value="ECO:0007669"/>
    <property type="project" value="InterPro"/>
</dbReference>
<dbReference type="InterPro" id="IPR045051">
    <property type="entry name" value="SBT"/>
</dbReference>
<protein>
    <recommendedName>
        <fullName evidence="4">Inhibitor I9 domain-containing protein</fullName>
    </recommendedName>
</protein>
<dbReference type="GO" id="GO:0005576">
    <property type="term" value="C:extracellular region"/>
    <property type="evidence" value="ECO:0007669"/>
    <property type="project" value="UniProtKB-SubCell"/>
</dbReference>
<accession>A0A2Z6NYM0</accession>
<evidence type="ECO:0000313" key="6">
    <source>
        <dbReference type="Proteomes" id="UP000242715"/>
    </source>
</evidence>
<feature type="domain" description="Inhibitor I9" evidence="4">
    <location>
        <begin position="5"/>
        <end position="51"/>
    </location>
</feature>